<keyword evidence="10" id="KW-0325">Glycoprotein</keyword>
<keyword evidence="7" id="KW-0378">Hydrolase</keyword>
<accession>A0A9R1TYD7</accession>
<dbReference type="AlphaFoldDB" id="A0A9R1TYD7"/>
<keyword evidence="4" id="KW-0121">Carboxypeptidase</keyword>
<name>A0A9R1TYD7_9HYME</name>
<comment type="similarity">
    <text evidence="2">Belongs to the peptidase S28 family.</text>
</comment>
<evidence type="ECO:0000256" key="14">
    <source>
        <dbReference type="ARBA" id="ARBA00066456"/>
    </source>
</evidence>
<evidence type="ECO:0000256" key="1">
    <source>
        <dbReference type="ARBA" id="ARBA00004371"/>
    </source>
</evidence>
<evidence type="ECO:0000256" key="11">
    <source>
        <dbReference type="ARBA" id="ARBA00023228"/>
    </source>
</evidence>
<keyword evidence="5" id="KW-0645">Protease</keyword>
<dbReference type="GeneID" id="105265050"/>
<dbReference type="Pfam" id="PF05577">
    <property type="entry name" value="Peptidase_S28"/>
    <property type="match status" value="1"/>
</dbReference>
<evidence type="ECO:0000256" key="10">
    <source>
        <dbReference type="ARBA" id="ARBA00023180"/>
    </source>
</evidence>
<gene>
    <name evidence="20" type="primary">LOC105265050</name>
</gene>
<keyword evidence="6 18" id="KW-0732">Signal</keyword>
<evidence type="ECO:0000256" key="18">
    <source>
        <dbReference type="SAM" id="SignalP"/>
    </source>
</evidence>
<protein>
    <recommendedName>
        <fullName evidence="15">Lysosomal Pro-X carboxypeptidase</fullName>
        <ecNumber evidence="14">3.4.16.2</ecNumber>
    </recommendedName>
    <alternativeName>
        <fullName evidence="17">Proline carboxypeptidase</fullName>
    </alternativeName>
    <alternativeName>
        <fullName evidence="16">Prolylcarboxypeptidase</fullName>
    </alternativeName>
</protein>
<dbReference type="SUPFAM" id="SSF53474">
    <property type="entry name" value="alpha/beta-Hydrolases"/>
    <property type="match status" value="1"/>
</dbReference>
<evidence type="ECO:0000256" key="6">
    <source>
        <dbReference type="ARBA" id="ARBA00022729"/>
    </source>
</evidence>
<evidence type="ECO:0000256" key="17">
    <source>
        <dbReference type="ARBA" id="ARBA00076608"/>
    </source>
</evidence>
<evidence type="ECO:0000313" key="20">
    <source>
        <dbReference type="RefSeq" id="XP_011300631.1"/>
    </source>
</evidence>
<keyword evidence="11" id="KW-0458">Lysosome</keyword>
<dbReference type="InterPro" id="IPR008758">
    <property type="entry name" value="Peptidase_S28"/>
</dbReference>
<comment type="subcellular location">
    <subcellularLocation>
        <location evidence="1">Lysosome</location>
    </subcellularLocation>
</comment>
<dbReference type="InterPro" id="IPR042269">
    <property type="entry name" value="Ser_carbopepase_S28_SKS"/>
</dbReference>
<sequence length="508" mass="56627">MFSGCFEVLSGLLLQYVIIASSIVHSSITVSSDFTGTDNASDYANLDVKGGDYKYLIKHFRVPVDHFSFSSNETFEIRYLVNNTWQSGKNPPIFFYTGNEGKIEEFAANTGFMWEIAPSYGALIIFAEHRYYGQSLPIRNKSTSDTVYLGYLTAQQALADYVDLIEYIKSDGMLKHSPVIAFGGSYGGMLSAWFRMKYPHIVQGAIAASAPILQFTGITDCQAFNRIVTSDFGAASDTCPKVIRKSWNAINNLTSTDEGKRWLSADWKLCQNITNSTDIKQLKDWLVNVYANLAMVDYPYEANFLAPLPAYPVKKFCEPLTDASGSDKSILSSLKSALQIYTNYSGETSCIATKDASPNLGADLWYYQACTEMVMPICADGKNDMFEPQPWNLLKYTDECLKKYGAKPQPNLACKTYGCQDLRTATNIVFSNGLLDPWSSGGVLTNLSESAIAIIIPEGAHHLDLRESHSNDPYSVIAARKYHKLAISKWIEQYRETFLKEHNEAPLP</sequence>
<evidence type="ECO:0000256" key="4">
    <source>
        <dbReference type="ARBA" id="ARBA00022645"/>
    </source>
</evidence>
<dbReference type="Gene3D" id="1.20.120.980">
    <property type="entry name" value="Serine carboxypeptidase S28, SKS domain"/>
    <property type="match status" value="1"/>
</dbReference>
<evidence type="ECO:0000256" key="3">
    <source>
        <dbReference type="ARBA" id="ARBA00011738"/>
    </source>
</evidence>
<dbReference type="FunFam" id="1.20.120.980:FF:000002">
    <property type="entry name" value="lysosomal Pro-X carboxypeptidase"/>
    <property type="match status" value="1"/>
</dbReference>
<feature type="signal peptide" evidence="18">
    <location>
        <begin position="1"/>
        <end position="20"/>
    </location>
</feature>
<evidence type="ECO:0000256" key="7">
    <source>
        <dbReference type="ARBA" id="ARBA00022801"/>
    </source>
</evidence>
<dbReference type="InterPro" id="IPR029058">
    <property type="entry name" value="AB_hydrolase_fold"/>
</dbReference>
<evidence type="ECO:0000313" key="19">
    <source>
        <dbReference type="Proteomes" id="UP000694866"/>
    </source>
</evidence>
<evidence type="ECO:0000256" key="13">
    <source>
        <dbReference type="ARBA" id="ARBA00059701"/>
    </source>
</evidence>
<organism evidence="19 20">
    <name type="scientific">Fopius arisanus</name>
    <dbReference type="NCBI Taxonomy" id="64838"/>
    <lineage>
        <taxon>Eukaryota</taxon>
        <taxon>Metazoa</taxon>
        <taxon>Ecdysozoa</taxon>
        <taxon>Arthropoda</taxon>
        <taxon>Hexapoda</taxon>
        <taxon>Insecta</taxon>
        <taxon>Pterygota</taxon>
        <taxon>Neoptera</taxon>
        <taxon>Endopterygota</taxon>
        <taxon>Hymenoptera</taxon>
        <taxon>Apocrita</taxon>
        <taxon>Ichneumonoidea</taxon>
        <taxon>Braconidae</taxon>
        <taxon>Opiinae</taxon>
        <taxon>Fopius</taxon>
    </lineage>
</organism>
<feature type="chain" id="PRO_5040232414" description="Lysosomal Pro-X carboxypeptidase" evidence="18">
    <location>
        <begin position="21"/>
        <end position="508"/>
    </location>
</feature>
<dbReference type="Gene3D" id="3.40.50.1820">
    <property type="entry name" value="alpha/beta hydrolase"/>
    <property type="match status" value="1"/>
</dbReference>
<comment type="subunit">
    <text evidence="3">Homodimer.</text>
</comment>
<dbReference type="OrthoDB" id="2130629at2759"/>
<dbReference type="RefSeq" id="XP_011300631.1">
    <property type="nucleotide sequence ID" value="XM_011302329.1"/>
</dbReference>
<dbReference type="Proteomes" id="UP000694866">
    <property type="component" value="Unplaced"/>
</dbReference>
<dbReference type="GO" id="GO:0008239">
    <property type="term" value="F:dipeptidyl-peptidase activity"/>
    <property type="evidence" value="ECO:0007669"/>
    <property type="project" value="TreeGrafter"/>
</dbReference>
<proteinExistence type="inferred from homology"/>
<dbReference type="GO" id="GO:0006508">
    <property type="term" value="P:proteolysis"/>
    <property type="evidence" value="ECO:0007669"/>
    <property type="project" value="UniProtKB-KW"/>
</dbReference>
<evidence type="ECO:0000256" key="15">
    <source>
        <dbReference type="ARBA" id="ARBA00073691"/>
    </source>
</evidence>
<dbReference type="PANTHER" id="PTHR11010">
    <property type="entry name" value="PROTEASE S28 PRO-X CARBOXYPEPTIDASE-RELATED"/>
    <property type="match status" value="1"/>
</dbReference>
<comment type="function">
    <text evidence="13">Cleaves C-terminal amino acids linked to proline in peptides such as angiotensin II, III and des-Arg9-bradykinin. This cleavage occurs at acidic pH, but enzymatic activity is retained with some substrates at neutral pH.</text>
</comment>
<evidence type="ECO:0000256" key="9">
    <source>
        <dbReference type="ARBA" id="ARBA00023157"/>
    </source>
</evidence>
<dbReference type="GO" id="GO:0005764">
    <property type="term" value="C:lysosome"/>
    <property type="evidence" value="ECO:0007669"/>
    <property type="project" value="UniProtKB-SubCell"/>
</dbReference>
<keyword evidence="8" id="KW-0865">Zymogen</keyword>
<comment type="catalytic activity">
    <reaction evidence="12">
        <text>Cleavage of a -Pro-|-Xaa bond to release a C-terminal amino acid.</text>
        <dbReference type="EC" id="3.4.16.2"/>
    </reaction>
</comment>
<evidence type="ECO:0000256" key="12">
    <source>
        <dbReference type="ARBA" id="ARBA00052013"/>
    </source>
</evidence>
<evidence type="ECO:0000256" key="16">
    <source>
        <dbReference type="ARBA" id="ARBA00076475"/>
    </source>
</evidence>
<keyword evidence="19" id="KW-1185">Reference proteome</keyword>
<dbReference type="PANTHER" id="PTHR11010:SF38">
    <property type="entry name" value="LYSOSOMAL PRO-X CARBOXYPEPTIDASE"/>
    <property type="match status" value="1"/>
</dbReference>
<evidence type="ECO:0000256" key="8">
    <source>
        <dbReference type="ARBA" id="ARBA00023145"/>
    </source>
</evidence>
<evidence type="ECO:0000256" key="2">
    <source>
        <dbReference type="ARBA" id="ARBA00011079"/>
    </source>
</evidence>
<dbReference type="KEGG" id="fas:105265050"/>
<keyword evidence="9" id="KW-1015">Disulfide bond</keyword>
<reference evidence="20" key="1">
    <citation type="submission" date="2025-08" db="UniProtKB">
        <authorList>
            <consortium name="RefSeq"/>
        </authorList>
    </citation>
    <scope>IDENTIFICATION</scope>
    <source>
        <strain evidence="20">USDA-PBARC FA_bdor</strain>
        <tissue evidence="20">Whole organism</tissue>
    </source>
</reference>
<dbReference type="GO" id="GO:0004185">
    <property type="term" value="F:serine-type carboxypeptidase activity"/>
    <property type="evidence" value="ECO:0007669"/>
    <property type="project" value="UniProtKB-EC"/>
</dbReference>
<evidence type="ECO:0000256" key="5">
    <source>
        <dbReference type="ARBA" id="ARBA00022670"/>
    </source>
</evidence>
<dbReference type="EC" id="3.4.16.2" evidence="14"/>